<sequence>MKPVQIYLGVPQTAKLQVYDVKTGKQVTIKQMIITNTNETDAKLTVTVNTTDIMKGLIVNPGETKFIDLTVVLNENNTLSLQQDKENAINVMISGYIEESATPAIPYQ</sequence>
<name>A0A1Y5YSL2_9BACI</name>
<evidence type="ECO:0000313" key="2">
    <source>
        <dbReference type="Proteomes" id="UP000194499"/>
    </source>
</evidence>
<accession>A0A1Y5YSL2</accession>
<dbReference type="EMBL" id="FWZB01000019">
    <property type="protein sequence ID" value="SMD65217.1"/>
    <property type="molecule type" value="Genomic_DNA"/>
</dbReference>
<proteinExistence type="predicted"/>
<gene>
    <name evidence="1" type="ORF">BACERE00191_00355</name>
</gene>
<organism evidence="1 2">
    <name type="scientific">Bacillus pacificus</name>
    <dbReference type="NCBI Taxonomy" id="2026187"/>
    <lineage>
        <taxon>Bacteria</taxon>
        <taxon>Bacillati</taxon>
        <taxon>Bacillota</taxon>
        <taxon>Bacilli</taxon>
        <taxon>Bacillales</taxon>
        <taxon>Bacillaceae</taxon>
        <taxon>Bacillus</taxon>
        <taxon>Bacillus cereus group</taxon>
    </lineage>
</organism>
<dbReference type="Proteomes" id="UP000194499">
    <property type="component" value="Unassembled WGS sequence"/>
</dbReference>
<dbReference type="AlphaFoldDB" id="A0A1Y5YSL2"/>
<evidence type="ECO:0000313" key="1">
    <source>
        <dbReference type="EMBL" id="SMD65217.1"/>
    </source>
</evidence>
<dbReference type="RefSeq" id="WP_088106217.1">
    <property type="nucleotide sequence ID" value="NZ_FWZB01000019.1"/>
</dbReference>
<reference evidence="2" key="1">
    <citation type="submission" date="2017-04" db="EMBL/GenBank/DDBJ databases">
        <authorList>
            <person name="Criscuolo A."/>
        </authorList>
    </citation>
    <scope>NUCLEOTIDE SEQUENCE [LARGE SCALE GENOMIC DNA]</scope>
</reference>
<protein>
    <submittedName>
        <fullName evidence="1">Uncharacterized protein</fullName>
    </submittedName>
</protein>